<evidence type="ECO:0000259" key="7">
    <source>
        <dbReference type="Pfam" id="PF25954"/>
    </source>
</evidence>
<feature type="domain" description="Multidrug resistance protein MdtA-like C-terminal permuted SH3" evidence="8">
    <location>
        <begin position="282"/>
        <end position="338"/>
    </location>
</feature>
<keyword evidence="4" id="KW-0175">Coiled coil</keyword>
<proteinExistence type="inferred from homology"/>
<evidence type="ECO:0000313" key="10">
    <source>
        <dbReference type="Proteomes" id="UP001597206"/>
    </source>
</evidence>
<evidence type="ECO:0000256" key="1">
    <source>
        <dbReference type="ARBA" id="ARBA00004196"/>
    </source>
</evidence>
<name>A0ABW3P9E1_9PROT</name>
<protein>
    <submittedName>
        <fullName evidence="9">Efflux RND transporter periplasmic adaptor subunit</fullName>
    </submittedName>
</protein>
<feature type="domain" description="CusB-like beta-barrel" evidence="7">
    <location>
        <begin position="203"/>
        <end position="276"/>
    </location>
</feature>
<evidence type="ECO:0000256" key="3">
    <source>
        <dbReference type="ARBA" id="ARBA00022448"/>
    </source>
</evidence>
<keyword evidence="3" id="KW-0813">Transport</keyword>
<feature type="coiled-coil region" evidence="4">
    <location>
        <begin position="96"/>
        <end position="154"/>
    </location>
</feature>
<comment type="similarity">
    <text evidence="2">Belongs to the membrane fusion protein (MFP) (TC 8.A.1) family.</text>
</comment>
<dbReference type="Gene3D" id="2.40.50.100">
    <property type="match status" value="1"/>
</dbReference>
<evidence type="ECO:0000313" key="9">
    <source>
        <dbReference type="EMBL" id="MFD1122854.1"/>
    </source>
</evidence>
<keyword evidence="10" id="KW-1185">Reference proteome</keyword>
<dbReference type="InterPro" id="IPR006143">
    <property type="entry name" value="RND_pump_MFP"/>
</dbReference>
<evidence type="ECO:0000259" key="8">
    <source>
        <dbReference type="Pfam" id="PF25967"/>
    </source>
</evidence>
<dbReference type="EMBL" id="JBHTLN010000002">
    <property type="protein sequence ID" value="MFD1122854.1"/>
    <property type="molecule type" value="Genomic_DNA"/>
</dbReference>
<dbReference type="NCBIfam" id="TIGR01730">
    <property type="entry name" value="RND_mfp"/>
    <property type="match status" value="1"/>
</dbReference>
<dbReference type="InterPro" id="IPR058624">
    <property type="entry name" value="MdtA-like_HH"/>
</dbReference>
<feature type="domain" description="Multidrug resistance protein MdtA-like alpha-helical hairpin" evidence="5">
    <location>
        <begin position="97"/>
        <end position="165"/>
    </location>
</feature>
<dbReference type="Pfam" id="PF25917">
    <property type="entry name" value="BSH_RND"/>
    <property type="match status" value="1"/>
</dbReference>
<organism evidence="9 10">
    <name type="scientific">Methylophilus flavus</name>
    <dbReference type="NCBI Taxonomy" id="640084"/>
    <lineage>
        <taxon>Bacteria</taxon>
        <taxon>Pseudomonadati</taxon>
        <taxon>Pseudomonadota</taxon>
        <taxon>Betaproteobacteria</taxon>
        <taxon>Nitrosomonadales</taxon>
        <taxon>Methylophilaceae</taxon>
        <taxon>Methylophilus</taxon>
    </lineage>
</organism>
<evidence type="ECO:0000259" key="5">
    <source>
        <dbReference type="Pfam" id="PF25876"/>
    </source>
</evidence>
<dbReference type="SUPFAM" id="SSF111369">
    <property type="entry name" value="HlyD-like secretion proteins"/>
    <property type="match status" value="1"/>
</dbReference>
<accession>A0ABW3P9E1</accession>
<dbReference type="InterPro" id="IPR058627">
    <property type="entry name" value="MdtA-like_C"/>
</dbReference>
<evidence type="ECO:0000256" key="4">
    <source>
        <dbReference type="SAM" id="Coils"/>
    </source>
</evidence>
<dbReference type="InterPro" id="IPR058792">
    <property type="entry name" value="Beta-barrel_RND_2"/>
</dbReference>
<dbReference type="Pfam" id="PF25967">
    <property type="entry name" value="RND-MFP_C"/>
    <property type="match status" value="1"/>
</dbReference>
<comment type="subcellular location">
    <subcellularLocation>
        <location evidence="1">Cell envelope</location>
    </subcellularLocation>
</comment>
<dbReference type="Pfam" id="PF25876">
    <property type="entry name" value="HH_MFP_RND"/>
    <property type="match status" value="1"/>
</dbReference>
<feature type="domain" description="Multidrug resistance protein MdtA-like barrel-sandwich hybrid" evidence="6">
    <location>
        <begin position="58"/>
        <end position="195"/>
    </location>
</feature>
<reference evidence="10" key="1">
    <citation type="journal article" date="2019" name="Int. J. Syst. Evol. Microbiol.">
        <title>The Global Catalogue of Microorganisms (GCM) 10K type strain sequencing project: providing services to taxonomists for standard genome sequencing and annotation.</title>
        <authorList>
            <consortium name="The Broad Institute Genomics Platform"/>
            <consortium name="The Broad Institute Genome Sequencing Center for Infectious Disease"/>
            <person name="Wu L."/>
            <person name="Ma J."/>
        </authorList>
    </citation>
    <scope>NUCLEOTIDE SEQUENCE [LARGE SCALE GENOMIC DNA]</scope>
    <source>
        <strain evidence="10">CCUG 58411</strain>
    </source>
</reference>
<dbReference type="Gene3D" id="2.40.30.170">
    <property type="match status" value="1"/>
</dbReference>
<dbReference type="Gene3D" id="2.40.420.20">
    <property type="match status" value="1"/>
</dbReference>
<dbReference type="InterPro" id="IPR058625">
    <property type="entry name" value="MdtA-like_BSH"/>
</dbReference>
<dbReference type="Proteomes" id="UP001597206">
    <property type="component" value="Unassembled WGS sequence"/>
</dbReference>
<dbReference type="PANTHER" id="PTHR30469">
    <property type="entry name" value="MULTIDRUG RESISTANCE PROTEIN MDTA"/>
    <property type="match status" value="1"/>
</dbReference>
<dbReference type="PANTHER" id="PTHR30469:SF15">
    <property type="entry name" value="HLYD FAMILY OF SECRETION PROTEINS"/>
    <property type="match status" value="1"/>
</dbReference>
<dbReference type="RefSeq" id="WP_379034019.1">
    <property type="nucleotide sequence ID" value="NZ_JBHTLN010000002.1"/>
</dbReference>
<evidence type="ECO:0000259" key="6">
    <source>
        <dbReference type="Pfam" id="PF25917"/>
    </source>
</evidence>
<sequence length="359" mass="38644">MNNAFLLTLCFSLLLGACHKENQEVAAPRPVWVMKVGTTGSYVSGSYTGEVRSRYESSIGFRIAGKITSRDVNVGDMVKKGQLIARLDPNDSRLNAQAASAEVQTAQANLSLTKSELARREQLYQKQFISKSALESYETQVKTSQARLAQAQSQAAVSQHQTAYTQLLADRAGVIGMIQAEPGQVVAAGQTVAQIYDLQTLEIQISVPETTIAALKIGDTAQVTLAESAQSYTGRIREISPAANSQTHAFDLRIQLLNIDHRIKLGMTADVMFSEANTAQKIIVPSTAVTQNGQQAAVWVIDPQQQVHLRTVTTGPLSEQGIEITSGLQAGETIATIGVHTLTEGMQVKAVTPAPEVLR</sequence>
<gene>
    <name evidence="9" type="ORF">ACFQ2T_10100</name>
</gene>
<dbReference type="Pfam" id="PF25954">
    <property type="entry name" value="Beta-barrel_RND_2"/>
    <property type="match status" value="1"/>
</dbReference>
<evidence type="ECO:0000256" key="2">
    <source>
        <dbReference type="ARBA" id="ARBA00009477"/>
    </source>
</evidence>
<comment type="caution">
    <text evidence="9">The sequence shown here is derived from an EMBL/GenBank/DDBJ whole genome shotgun (WGS) entry which is preliminary data.</text>
</comment>
<dbReference type="Gene3D" id="1.10.287.470">
    <property type="entry name" value="Helix hairpin bin"/>
    <property type="match status" value="1"/>
</dbReference>